<evidence type="ECO:0000313" key="2">
    <source>
        <dbReference type="EMBL" id="CAA7046119.1"/>
    </source>
</evidence>
<keyword evidence="1" id="KW-0732">Signal</keyword>
<gene>
    <name evidence="2" type="ORF">MERR_LOCUS33354</name>
</gene>
<accession>A0A6D2K261</accession>
<dbReference type="Proteomes" id="UP000467841">
    <property type="component" value="Unassembled WGS sequence"/>
</dbReference>
<proteinExistence type="predicted"/>
<sequence>MGVMKMIVMVMMMMIVLVGTTRGGRSIVPLVDPRLDCVNKCNDLCYSTEPENKNCVPQCIFFRCGPPTLPTKMKAPHTQEIRA</sequence>
<comment type="caution">
    <text evidence="2">The sequence shown here is derived from an EMBL/GenBank/DDBJ whole genome shotgun (WGS) entry which is preliminary data.</text>
</comment>
<evidence type="ECO:0008006" key="4">
    <source>
        <dbReference type="Google" id="ProtNLM"/>
    </source>
</evidence>
<name>A0A6D2K261_9BRAS</name>
<keyword evidence="3" id="KW-1185">Reference proteome</keyword>
<feature type="signal peptide" evidence="1">
    <location>
        <begin position="1"/>
        <end position="23"/>
    </location>
</feature>
<organism evidence="2 3">
    <name type="scientific">Microthlaspi erraticum</name>
    <dbReference type="NCBI Taxonomy" id="1685480"/>
    <lineage>
        <taxon>Eukaryota</taxon>
        <taxon>Viridiplantae</taxon>
        <taxon>Streptophyta</taxon>
        <taxon>Embryophyta</taxon>
        <taxon>Tracheophyta</taxon>
        <taxon>Spermatophyta</taxon>
        <taxon>Magnoliopsida</taxon>
        <taxon>eudicotyledons</taxon>
        <taxon>Gunneridae</taxon>
        <taxon>Pentapetalae</taxon>
        <taxon>rosids</taxon>
        <taxon>malvids</taxon>
        <taxon>Brassicales</taxon>
        <taxon>Brassicaceae</taxon>
        <taxon>Coluteocarpeae</taxon>
        <taxon>Microthlaspi</taxon>
    </lineage>
</organism>
<dbReference type="AlphaFoldDB" id="A0A6D2K261"/>
<evidence type="ECO:0000313" key="3">
    <source>
        <dbReference type="Proteomes" id="UP000467841"/>
    </source>
</evidence>
<reference evidence="2" key="1">
    <citation type="submission" date="2020-01" db="EMBL/GenBank/DDBJ databases">
        <authorList>
            <person name="Mishra B."/>
        </authorList>
    </citation>
    <scope>NUCLEOTIDE SEQUENCE [LARGE SCALE GENOMIC DNA]</scope>
</reference>
<protein>
    <recommendedName>
        <fullName evidence="4">Knottin scorpion toxin-like domain-containing protein</fullName>
    </recommendedName>
</protein>
<evidence type="ECO:0000256" key="1">
    <source>
        <dbReference type="SAM" id="SignalP"/>
    </source>
</evidence>
<feature type="chain" id="PRO_5025463515" description="Knottin scorpion toxin-like domain-containing protein" evidence="1">
    <location>
        <begin position="24"/>
        <end position="83"/>
    </location>
</feature>
<dbReference type="EMBL" id="CACVBM020001340">
    <property type="protein sequence ID" value="CAA7046119.1"/>
    <property type="molecule type" value="Genomic_DNA"/>
</dbReference>
<dbReference type="OrthoDB" id="1075066at2759"/>